<dbReference type="PANTHER" id="PTHR33867:SF1">
    <property type="entry name" value="RIBOSOME MATURATION FACTOR RIMP"/>
    <property type="match status" value="1"/>
</dbReference>
<comment type="subcellular location">
    <subcellularLocation>
        <location evidence="3">Cytoplasm</location>
    </subcellularLocation>
</comment>
<dbReference type="Proteomes" id="UP000009374">
    <property type="component" value="Unassembled WGS sequence"/>
</dbReference>
<dbReference type="GO" id="GO:0005829">
    <property type="term" value="C:cytosol"/>
    <property type="evidence" value="ECO:0007669"/>
    <property type="project" value="TreeGrafter"/>
</dbReference>
<dbReference type="GO" id="GO:0006412">
    <property type="term" value="P:translation"/>
    <property type="evidence" value="ECO:0007669"/>
    <property type="project" value="TreeGrafter"/>
</dbReference>
<comment type="similarity">
    <text evidence="3">Belongs to the RimP family.</text>
</comment>
<comment type="function">
    <text evidence="3">Required for maturation of 30S ribosomal subunits.</text>
</comment>
<evidence type="ECO:0000256" key="3">
    <source>
        <dbReference type="HAMAP-Rule" id="MF_01077"/>
    </source>
</evidence>
<dbReference type="EMBL" id="GG693873">
    <property type="protein sequence ID" value="EES52828.1"/>
    <property type="molecule type" value="Genomic_DNA"/>
</dbReference>
<evidence type="ECO:0000259" key="4">
    <source>
        <dbReference type="Pfam" id="PF02576"/>
    </source>
</evidence>
<dbReference type="SUPFAM" id="SSF74942">
    <property type="entry name" value="YhbC-like, C-terminal domain"/>
    <property type="match status" value="1"/>
</dbReference>
<dbReference type="CDD" id="cd01734">
    <property type="entry name" value="YlxS_C"/>
    <property type="match status" value="1"/>
</dbReference>
<reference evidence="5 6" key="1">
    <citation type="journal article" date="2009" name="Appl. Environ. Microbiol.">
        <title>Community genomic and proteomic analyses of chemoautotrophic iron-oxidizing "Leptospirillum rubarum" (Group II) and "Leptospirillum ferrodiazotrophum" (Group III) bacteria in acid mine drainage biofilms.</title>
        <authorList>
            <person name="Goltsman D.S."/>
            <person name="Denef V.J."/>
            <person name="Singer S.W."/>
            <person name="VerBerkmoes N.C."/>
            <person name="Lefsrud M."/>
            <person name="Mueller R.S."/>
            <person name="Dick G.J."/>
            <person name="Sun C.L."/>
            <person name="Wheeler K.E."/>
            <person name="Zemla A."/>
            <person name="Baker B.J."/>
            <person name="Hauser L."/>
            <person name="Land M."/>
            <person name="Shah M.B."/>
            <person name="Thelen M.P."/>
            <person name="Hettich R.L."/>
            <person name="Banfield J.F."/>
        </authorList>
    </citation>
    <scope>NUCLEOTIDE SEQUENCE [LARGE SCALE GENOMIC DNA]</scope>
</reference>
<dbReference type="InterPro" id="IPR028998">
    <property type="entry name" value="RimP_C"/>
</dbReference>
<organism evidence="5 6">
    <name type="scientific">Leptospirillum ferrodiazotrophum</name>
    <dbReference type="NCBI Taxonomy" id="412449"/>
    <lineage>
        <taxon>Bacteria</taxon>
        <taxon>Pseudomonadati</taxon>
        <taxon>Nitrospirota</taxon>
        <taxon>Nitrospiria</taxon>
        <taxon>Nitrospirales</taxon>
        <taxon>Nitrospiraceae</taxon>
        <taxon>Leptospirillum</taxon>
    </lineage>
</organism>
<keyword evidence="6" id="KW-1185">Reference proteome</keyword>
<dbReference type="InterPro" id="IPR028989">
    <property type="entry name" value="RimP_N"/>
</dbReference>
<keyword evidence="1 3" id="KW-0963">Cytoplasm</keyword>
<name>C6HXJ9_9BACT</name>
<evidence type="ECO:0000313" key="5">
    <source>
        <dbReference type="EMBL" id="EES52828.1"/>
    </source>
</evidence>
<evidence type="ECO:0000313" key="6">
    <source>
        <dbReference type="Proteomes" id="UP000009374"/>
    </source>
</evidence>
<dbReference type="GO" id="GO:0000028">
    <property type="term" value="P:ribosomal small subunit assembly"/>
    <property type="evidence" value="ECO:0007669"/>
    <property type="project" value="TreeGrafter"/>
</dbReference>
<gene>
    <name evidence="3" type="primary">rimP</name>
    <name evidence="5" type="ORF">UBAL3_92050198</name>
</gene>
<evidence type="ECO:0000256" key="1">
    <source>
        <dbReference type="ARBA" id="ARBA00022490"/>
    </source>
</evidence>
<sequence>MSDNPATPPSERLTEEITLLLDSMGLTLYDLVLPKKSGGVLRVFVDGPEGVTIDQIESVSRRVSVLLDVLDPFPGRYHLEVSSPGLDRLLKIPEDLRKNEGKWVSLKLVDAIEGQKVLKGRIGSVGDAGFFLHVDAGKKSRILEVPFLQLRSVQAEFWRPVPLAQEKVDKK</sequence>
<dbReference type="Gene3D" id="3.30.300.70">
    <property type="entry name" value="RimP-like superfamily, N-terminal"/>
    <property type="match status" value="1"/>
</dbReference>
<dbReference type="InterPro" id="IPR035956">
    <property type="entry name" value="RimP_N_sf"/>
</dbReference>
<dbReference type="Pfam" id="PF02576">
    <property type="entry name" value="RimP_N"/>
    <property type="match status" value="1"/>
</dbReference>
<dbReference type="PANTHER" id="PTHR33867">
    <property type="entry name" value="RIBOSOME MATURATION FACTOR RIMP"/>
    <property type="match status" value="1"/>
</dbReference>
<dbReference type="Gene3D" id="2.30.30.180">
    <property type="entry name" value="Ribosome maturation factor RimP, C-terminal domain"/>
    <property type="match status" value="1"/>
</dbReference>
<accession>C6HXJ9</accession>
<dbReference type="InterPro" id="IPR036847">
    <property type="entry name" value="RimP_C_sf"/>
</dbReference>
<keyword evidence="2 3" id="KW-0690">Ribosome biogenesis</keyword>
<protein>
    <recommendedName>
        <fullName evidence="3">Ribosome maturation factor RimP</fullName>
    </recommendedName>
</protein>
<proteinExistence type="inferred from homology"/>
<dbReference type="SUPFAM" id="SSF75420">
    <property type="entry name" value="YhbC-like, N-terminal domain"/>
    <property type="match status" value="1"/>
</dbReference>
<dbReference type="HAMAP" id="MF_01077">
    <property type="entry name" value="RimP"/>
    <property type="match status" value="1"/>
</dbReference>
<dbReference type="InterPro" id="IPR003728">
    <property type="entry name" value="Ribosome_maturation_RimP"/>
</dbReference>
<evidence type="ECO:0000256" key="2">
    <source>
        <dbReference type="ARBA" id="ARBA00022517"/>
    </source>
</evidence>
<dbReference type="AlphaFoldDB" id="C6HXJ9"/>
<feature type="domain" description="Ribosome maturation factor RimP N-terminal" evidence="4">
    <location>
        <begin position="20"/>
        <end position="87"/>
    </location>
</feature>